<dbReference type="Proteomes" id="UP000549394">
    <property type="component" value="Unassembled WGS sequence"/>
</dbReference>
<protein>
    <submittedName>
        <fullName evidence="2">DgyrCDS6127</fullName>
    </submittedName>
</protein>
<evidence type="ECO:0000256" key="1">
    <source>
        <dbReference type="SAM" id="MobiDB-lite"/>
    </source>
</evidence>
<keyword evidence="3" id="KW-1185">Reference proteome</keyword>
<proteinExistence type="predicted"/>
<accession>A0A7I8VM29</accession>
<comment type="caution">
    <text evidence="2">The sequence shown here is derived from an EMBL/GenBank/DDBJ whole genome shotgun (WGS) entry which is preliminary data.</text>
</comment>
<reference evidence="2 3" key="1">
    <citation type="submission" date="2020-08" db="EMBL/GenBank/DDBJ databases">
        <authorList>
            <person name="Hejnol A."/>
        </authorList>
    </citation>
    <scope>NUCLEOTIDE SEQUENCE [LARGE SCALE GENOMIC DNA]</scope>
</reference>
<dbReference type="EMBL" id="CAJFCJ010000007">
    <property type="protein sequence ID" value="CAD5117343.1"/>
    <property type="molecule type" value="Genomic_DNA"/>
</dbReference>
<evidence type="ECO:0000313" key="3">
    <source>
        <dbReference type="Proteomes" id="UP000549394"/>
    </source>
</evidence>
<sequence length="305" mass="34621">MKKAYCPSPAYDSDATHPESPYPSRNWVDDLDLFNDIKATDSIVPRHAKTTSVSVQTVVSGSLRSESTKKIDSTGRIPNCIEKLEVLVKKAQNNSKKLPPYSIALFHTYLIQLETFLRDCREETTHDTKRCIEIFCDSALYLTNDEAEILITSVGKFMSKIIWFITSGKSHYQILQEKRQTVLLHFAHHEYFSFQLIEKLVTCLCTLAQSILLTYFGLLNSESVCEALERVHFIAQIAIECLVNTEIKFHRNISDSQLNCLIQGLECDAGCLVDINDTLVQLMNTVTSAFKFRQLQVLPKAKDLS</sequence>
<gene>
    <name evidence="2" type="ORF">DGYR_LOCUS5878</name>
</gene>
<name>A0A7I8VM29_9ANNE</name>
<organism evidence="2 3">
    <name type="scientific">Dimorphilus gyrociliatus</name>
    <dbReference type="NCBI Taxonomy" id="2664684"/>
    <lineage>
        <taxon>Eukaryota</taxon>
        <taxon>Metazoa</taxon>
        <taxon>Spiralia</taxon>
        <taxon>Lophotrochozoa</taxon>
        <taxon>Annelida</taxon>
        <taxon>Polychaeta</taxon>
        <taxon>Polychaeta incertae sedis</taxon>
        <taxon>Dinophilidae</taxon>
        <taxon>Dimorphilus</taxon>
    </lineage>
</organism>
<evidence type="ECO:0000313" key="2">
    <source>
        <dbReference type="EMBL" id="CAD5117343.1"/>
    </source>
</evidence>
<dbReference type="AlphaFoldDB" id="A0A7I8VM29"/>
<feature type="region of interest" description="Disordered" evidence="1">
    <location>
        <begin position="1"/>
        <end position="23"/>
    </location>
</feature>